<gene>
    <name evidence="2" type="ORF">SEMRO_76_G041470.1</name>
</gene>
<evidence type="ECO:0000313" key="3">
    <source>
        <dbReference type="Proteomes" id="UP001153069"/>
    </source>
</evidence>
<evidence type="ECO:0000256" key="1">
    <source>
        <dbReference type="SAM" id="MobiDB-lite"/>
    </source>
</evidence>
<organism evidence="2 3">
    <name type="scientific">Seminavis robusta</name>
    <dbReference type="NCBI Taxonomy" id="568900"/>
    <lineage>
        <taxon>Eukaryota</taxon>
        <taxon>Sar</taxon>
        <taxon>Stramenopiles</taxon>
        <taxon>Ochrophyta</taxon>
        <taxon>Bacillariophyta</taxon>
        <taxon>Bacillariophyceae</taxon>
        <taxon>Bacillariophycidae</taxon>
        <taxon>Naviculales</taxon>
        <taxon>Naviculaceae</taxon>
        <taxon>Seminavis</taxon>
    </lineage>
</organism>
<name>A0A9N8DC31_9STRA</name>
<comment type="caution">
    <text evidence="2">The sequence shown here is derived from an EMBL/GenBank/DDBJ whole genome shotgun (WGS) entry which is preliminary data.</text>
</comment>
<feature type="region of interest" description="Disordered" evidence="1">
    <location>
        <begin position="1"/>
        <end position="34"/>
    </location>
</feature>
<evidence type="ECO:0000313" key="2">
    <source>
        <dbReference type="EMBL" id="CAB9500107.1"/>
    </source>
</evidence>
<dbReference type="OrthoDB" id="47616at2759"/>
<dbReference type="EMBL" id="CAICTM010000075">
    <property type="protein sequence ID" value="CAB9500107.1"/>
    <property type="molecule type" value="Genomic_DNA"/>
</dbReference>
<accession>A0A9N8DC31</accession>
<sequence>MAATATASSFSKRAPSFSKRGPTSVSLSDRKVQQQKERFRLFTRVLLTYLKSKDPEMALEVKVIIRDCKARNVRKEKGFESVTASMRLRIKELVGEAHWRRAEHHLARYLANKEQRRSRSTGSEDFAATFL</sequence>
<proteinExistence type="predicted"/>
<keyword evidence="3" id="KW-1185">Reference proteome</keyword>
<dbReference type="Proteomes" id="UP001153069">
    <property type="component" value="Unassembled WGS sequence"/>
</dbReference>
<dbReference type="AlphaFoldDB" id="A0A9N8DC31"/>
<reference evidence="2" key="1">
    <citation type="submission" date="2020-06" db="EMBL/GenBank/DDBJ databases">
        <authorList>
            <consortium name="Plant Systems Biology data submission"/>
        </authorList>
    </citation>
    <scope>NUCLEOTIDE SEQUENCE</scope>
    <source>
        <strain evidence="2">D6</strain>
    </source>
</reference>
<feature type="compositionally biased region" description="Polar residues" evidence="1">
    <location>
        <begin position="1"/>
        <end position="11"/>
    </location>
</feature>
<protein>
    <submittedName>
        <fullName evidence="2">Uncharacterized protein</fullName>
    </submittedName>
</protein>